<protein>
    <submittedName>
        <fullName evidence="1">Uncharacterized protein</fullName>
    </submittedName>
</protein>
<comment type="caution">
    <text evidence="1">The sequence shown here is derived from an EMBL/GenBank/DDBJ whole genome shotgun (WGS) entry which is preliminary data.</text>
</comment>
<organism evidence="1 2">
    <name type="scientific">Nocardia fluminea</name>
    <dbReference type="NCBI Taxonomy" id="134984"/>
    <lineage>
        <taxon>Bacteria</taxon>
        <taxon>Bacillati</taxon>
        <taxon>Actinomycetota</taxon>
        <taxon>Actinomycetes</taxon>
        <taxon>Mycobacteriales</taxon>
        <taxon>Nocardiaceae</taxon>
        <taxon>Nocardia</taxon>
    </lineage>
</organism>
<proteinExistence type="predicted"/>
<dbReference type="AlphaFoldDB" id="A0A2N3VD68"/>
<sequence length="147" mass="16041">MTRGRVLATDKVIRQATVYRQVCGFDAFARESTGQIVVRTGTIGAIVLPSALCQRVVAEMAWPGPVILDTSSRRPVATMMTRPPPSYLRSSSTYAALSAVEAVLMPDGDEVLLPSPRDPARRWLPFEPLDPYRPTAEVVVTAILACR</sequence>
<gene>
    <name evidence="1" type="ORF">ATK86_3941</name>
</gene>
<accession>A0A2N3VD68</accession>
<dbReference type="EMBL" id="PJMW01000002">
    <property type="protein sequence ID" value="PKV79545.1"/>
    <property type="molecule type" value="Genomic_DNA"/>
</dbReference>
<evidence type="ECO:0000313" key="2">
    <source>
        <dbReference type="Proteomes" id="UP000233766"/>
    </source>
</evidence>
<evidence type="ECO:0000313" key="1">
    <source>
        <dbReference type="EMBL" id="PKV79545.1"/>
    </source>
</evidence>
<reference evidence="1 2" key="1">
    <citation type="submission" date="2017-12" db="EMBL/GenBank/DDBJ databases">
        <title>Sequencing the genomes of 1000 Actinobacteria strains.</title>
        <authorList>
            <person name="Klenk H.-P."/>
        </authorList>
    </citation>
    <scope>NUCLEOTIDE SEQUENCE [LARGE SCALE GENOMIC DNA]</scope>
    <source>
        <strain evidence="1 2">DSM 44489</strain>
    </source>
</reference>
<name>A0A2N3VD68_9NOCA</name>
<keyword evidence="2" id="KW-1185">Reference proteome</keyword>
<dbReference type="Proteomes" id="UP000233766">
    <property type="component" value="Unassembled WGS sequence"/>
</dbReference>